<dbReference type="Proteomes" id="UP000198287">
    <property type="component" value="Unassembled WGS sequence"/>
</dbReference>
<accession>A0A226EFF5</accession>
<organism evidence="2 3">
    <name type="scientific">Folsomia candida</name>
    <name type="common">Springtail</name>
    <dbReference type="NCBI Taxonomy" id="158441"/>
    <lineage>
        <taxon>Eukaryota</taxon>
        <taxon>Metazoa</taxon>
        <taxon>Ecdysozoa</taxon>
        <taxon>Arthropoda</taxon>
        <taxon>Hexapoda</taxon>
        <taxon>Collembola</taxon>
        <taxon>Entomobryomorpha</taxon>
        <taxon>Isotomoidea</taxon>
        <taxon>Isotomidae</taxon>
        <taxon>Proisotominae</taxon>
        <taxon>Folsomia</taxon>
    </lineage>
</organism>
<sequence>MMINPFKVTKCVDLEKKPEAIETIEEVKNIKQSMTAPESKHSDCEIAPEPQLVQKPQKTEPSSAPALEKEKGFMWQSCKYSKNLIDSAMVKVCYVWNVNLIQIVAEEDEADLNNYMDKIYSVKTEPLTGPPIVGGLYQMVLGNYADGQFYRRRVLKVMGELFTVYFVDYGDSRDIPYTDMLNDPIYSARVILDATPTLISHIKPDKDL</sequence>
<dbReference type="InterPro" id="IPR002999">
    <property type="entry name" value="Tudor"/>
</dbReference>
<keyword evidence="3" id="KW-1185">Reference proteome</keyword>
<reference evidence="2 3" key="1">
    <citation type="submission" date="2015-12" db="EMBL/GenBank/DDBJ databases">
        <title>The genome of Folsomia candida.</title>
        <authorList>
            <person name="Faddeeva A."/>
            <person name="Derks M.F."/>
            <person name="Anvar Y."/>
            <person name="Smit S."/>
            <person name="Van Straalen N."/>
            <person name="Roelofs D."/>
        </authorList>
    </citation>
    <scope>NUCLEOTIDE SEQUENCE [LARGE SCALE GENOMIC DNA]</scope>
    <source>
        <strain evidence="2 3">VU population</strain>
        <tissue evidence="2">Whole body</tissue>
    </source>
</reference>
<protein>
    <submittedName>
        <fullName evidence="2">Tudor domain-containing protein 6</fullName>
    </submittedName>
</protein>
<dbReference type="Pfam" id="PF00567">
    <property type="entry name" value="TUDOR"/>
    <property type="match status" value="1"/>
</dbReference>
<gene>
    <name evidence="2" type="ORF">Fcan01_08840</name>
</gene>
<comment type="caution">
    <text evidence="2">The sequence shown here is derived from an EMBL/GenBank/DDBJ whole genome shotgun (WGS) entry which is preliminary data.</text>
</comment>
<feature type="domain" description="Tudor" evidence="1">
    <location>
        <begin position="87"/>
        <end position="180"/>
    </location>
</feature>
<evidence type="ECO:0000313" key="3">
    <source>
        <dbReference type="Proteomes" id="UP000198287"/>
    </source>
</evidence>
<dbReference type="CDD" id="cd20379">
    <property type="entry name" value="Tudor_dTUD-like"/>
    <property type="match status" value="1"/>
</dbReference>
<dbReference type="Gene3D" id="2.30.30.140">
    <property type="match status" value="1"/>
</dbReference>
<proteinExistence type="predicted"/>
<dbReference type="OrthoDB" id="9989103at2759"/>
<dbReference type="EMBL" id="LNIX01000004">
    <property type="protein sequence ID" value="OXA55837.1"/>
    <property type="molecule type" value="Genomic_DNA"/>
</dbReference>
<name>A0A226EFF5_FOLCA</name>
<evidence type="ECO:0000259" key="1">
    <source>
        <dbReference type="Pfam" id="PF00567"/>
    </source>
</evidence>
<dbReference type="AlphaFoldDB" id="A0A226EFF5"/>
<dbReference type="SUPFAM" id="SSF63748">
    <property type="entry name" value="Tudor/PWWP/MBT"/>
    <property type="match status" value="1"/>
</dbReference>
<evidence type="ECO:0000313" key="2">
    <source>
        <dbReference type="EMBL" id="OXA55837.1"/>
    </source>
</evidence>